<dbReference type="KEGG" id="pabo:BCY86_02800"/>
<accession>A0A1L6MVZ9</accession>
<evidence type="ECO:0000313" key="1">
    <source>
        <dbReference type="EMBL" id="APR99719.1"/>
    </source>
</evidence>
<evidence type="ECO:0000313" key="2">
    <source>
        <dbReference type="Proteomes" id="UP000185544"/>
    </source>
</evidence>
<dbReference type="AlphaFoldDB" id="A0A1L6MVZ9"/>
<gene>
    <name evidence="1" type="ORF">BCY86_02800</name>
</gene>
<protein>
    <submittedName>
        <fullName evidence="1">Uncharacterized protein</fullName>
    </submittedName>
</protein>
<name>A0A1L6MVZ9_9BACT</name>
<reference evidence="1 2" key="1">
    <citation type="submission" date="2016-08" db="EMBL/GenBank/DDBJ databases">
        <title>Identification and validation of antigenic proteins from Pajaroellobacter abortibovis using de-novo genome sequence assembly and reverse vaccinology.</title>
        <authorList>
            <person name="Welly B.T."/>
            <person name="Miller M.R."/>
            <person name="Stott J.L."/>
            <person name="Blanchard M.T."/>
            <person name="Islas-Trejo A.D."/>
            <person name="O'Rourke S.M."/>
            <person name="Young A.E."/>
            <person name="Medrano J.F."/>
            <person name="Van Eenennaam A.L."/>
        </authorList>
    </citation>
    <scope>NUCLEOTIDE SEQUENCE [LARGE SCALE GENOMIC DNA]</scope>
    <source>
        <strain evidence="1 2">BTF92-0548A/99-0131</strain>
    </source>
</reference>
<organism evidence="1 2">
    <name type="scientific">Pajaroellobacter abortibovis</name>
    <dbReference type="NCBI Taxonomy" id="1882918"/>
    <lineage>
        <taxon>Bacteria</taxon>
        <taxon>Pseudomonadati</taxon>
        <taxon>Myxococcota</taxon>
        <taxon>Polyangia</taxon>
        <taxon>Polyangiales</taxon>
        <taxon>Polyangiaceae</taxon>
    </lineage>
</organism>
<proteinExistence type="predicted"/>
<dbReference type="EMBL" id="CP016908">
    <property type="protein sequence ID" value="APR99719.1"/>
    <property type="molecule type" value="Genomic_DNA"/>
</dbReference>
<keyword evidence="2" id="KW-1185">Reference proteome</keyword>
<sequence length="64" mass="7306">MARCIPKLASPSEIKLDKRPFEGGERLIQAISEWTELSALRLVGVSVSDERIWLRLQQTCPLIR</sequence>
<dbReference type="Proteomes" id="UP000185544">
    <property type="component" value="Chromosome"/>
</dbReference>